<proteinExistence type="predicted"/>
<sequence length="46" mass="4919">MRDTGDEVGASPYVIGIVACAPPMRRPGAPARENPPRPRECQTRAA</sequence>
<dbReference type="AlphaFoldDB" id="D4U274"/>
<evidence type="ECO:0000313" key="3">
    <source>
        <dbReference type="Proteomes" id="UP000003150"/>
    </source>
</evidence>
<name>D4U274_9ACTO</name>
<feature type="compositionally biased region" description="Low complexity" evidence="1">
    <location>
        <begin position="22"/>
        <end position="32"/>
    </location>
</feature>
<dbReference type="PROSITE" id="PS51257">
    <property type="entry name" value="PROKAR_LIPOPROTEIN"/>
    <property type="match status" value="1"/>
</dbReference>
<gene>
    <name evidence="2" type="ORF">HMPREF0970_02329</name>
</gene>
<dbReference type="HOGENOM" id="CLU_3179189_0_0_11"/>
<comment type="caution">
    <text evidence="2">The sequence shown here is derived from an EMBL/GenBank/DDBJ whole genome shotgun (WGS) entry which is preliminary data.</text>
</comment>
<feature type="region of interest" description="Disordered" evidence="1">
    <location>
        <begin position="22"/>
        <end position="46"/>
    </location>
</feature>
<dbReference type="Proteomes" id="UP000003150">
    <property type="component" value="Unassembled WGS sequence"/>
</dbReference>
<organism evidence="2 3">
    <name type="scientific">Schaalia odontolytica F0309</name>
    <dbReference type="NCBI Taxonomy" id="649742"/>
    <lineage>
        <taxon>Bacteria</taxon>
        <taxon>Bacillati</taxon>
        <taxon>Actinomycetota</taxon>
        <taxon>Actinomycetes</taxon>
        <taxon>Actinomycetales</taxon>
        <taxon>Actinomycetaceae</taxon>
        <taxon>Schaalia</taxon>
    </lineage>
</organism>
<evidence type="ECO:0000256" key="1">
    <source>
        <dbReference type="SAM" id="MobiDB-lite"/>
    </source>
</evidence>
<dbReference type="EMBL" id="ACYT02000090">
    <property type="protein sequence ID" value="EFF78747.1"/>
    <property type="molecule type" value="Genomic_DNA"/>
</dbReference>
<protein>
    <submittedName>
        <fullName evidence="2">Uncharacterized protein</fullName>
    </submittedName>
</protein>
<accession>D4U274</accession>
<reference evidence="2 3" key="1">
    <citation type="submission" date="2009-10" db="EMBL/GenBank/DDBJ databases">
        <authorList>
            <person name="Weinstock G."/>
            <person name="Sodergren E."/>
            <person name="Clifton S."/>
            <person name="Fulton L."/>
            <person name="Fulton B."/>
            <person name="Courtney L."/>
            <person name="Fronick C."/>
            <person name="Harrison M."/>
            <person name="Strong C."/>
            <person name="Farmer C."/>
            <person name="Delahaunty K."/>
            <person name="Markovic C."/>
            <person name="Hall O."/>
            <person name="Minx P."/>
            <person name="Tomlinson C."/>
            <person name="Mitreva M."/>
            <person name="Nelson J."/>
            <person name="Hou S."/>
            <person name="Wollam A."/>
            <person name="Pepin K.H."/>
            <person name="Johnson M."/>
            <person name="Bhonagiri V."/>
            <person name="Nash W.E."/>
            <person name="Warren W."/>
            <person name="Chinwalla A."/>
            <person name="Mardis E.R."/>
            <person name="Wilson R.K."/>
        </authorList>
    </citation>
    <scope>NUCLEOTIDE SEQUENCE [LARGE SCALE GENOMIC DNA]</scope>
    <source>
        <strain evidence="2 3">F0309</strain>
    </source>
</reference>
<feature type="compositionally biased region" description="Basic and acidic residues" evidence="1">
    <location>
        <begin position="34"/>
        <end position="46"/>
    </location>
</feature>
<evidence type="ECO:0000313" key="2">
    <source>
        <dbReference type="EMBL" id="EFF78747.1"/>
    </source>
</evidence>